<dbReference type="InterPro" id="IPR035959">
    <property type="entry name" value="RutC-like_sf"/>
</dbReference>
<proteinExistence type="predicted"/>
<dbReference type="PANTHER" id="PTHR11803:SF44">
    <property type="entry name" value="RUTC FAMILY PROTEIN YJGH"/>
    <property type="match status" value="1"/>
</dbReference>
<dbReference type="GO" id="GO:0019239">
    <property type="term" value="F:deaminase activity"/>
    <property type="evidence" value="ECO:0007669"/>
    <property type="project" value="TreeGrafter"/>
</dbReference>
<evidence type="ECO:0000313" key="2">
    <source>
        <dbReference type="Proteomes" id="UP000297700"/>
    </source>
</evidence>
<protein>
    <submittedName>
        <fullName evidence="1">RidA family protein</fullName>
    </submittedName>
</protein>
<reference evidence="1 2" key="1">
    <citation type="submission" date="2019-03" db="EMBL/GenBank/DDBJ databases">
        <title>Bradyrhizobium strains diversity.</title>
        <authorList>
            <person name="Urquiaga M.C.O."/>
            <person name="Hungria M."/>
            <person name="Delamuta J.R.M."/>
            <person name="Klepa M.S."/>
        </authorList>
    </citation>
    <scope>NUCLEOTIDE SEQUENCE [LARGE SCALE GENOMIC DNA]</scope>
    <source>
        <strain evidence="1 2">CNPSo 3426</strain>
    </source>
</reference>
<gene>
    <name evidence="1" type="ORF">E4K64_34910</name>
</gene>
<dbReference type="Gene3D" id="3.30.1330.40">
    <property type="entry name" value="RutC-like"/>
    <property type="match status" value="1"/>
</dbReference>
<dbReference type="InterPro" id="IPR006175">
    <property type="entry name" value="YjgF/YER057c/UK114"/>
</dbReference>
<dbReference type="Proteomes" id="UP000297700">
    <property type="component" value="Unassembled WGS sequence"/>
</dbReference>
<dbReference type="PANTHER" id="PTHR11803">
    <property type="entry name" value="2-IMINOBUTANOATE/2-IMINOPROPANOATE DEAMINASE RIDA"/>
    <property type="match status" value="1"/>
</dbReference>
<organism evidence="1 2">
    <name type="scientific">Bradyrhizobium frederickii</name>
    <dbReference type="NCBI Taxonomy" id="2560054"/>
    <lineage>
        <taxon>Bacteria</taxon>
        <taxon>Pseudomonadati</taxon>
        <taxon>Pseudomonadota</taxon>
        <taxon>Alphaproteobacteria</taxon>
        <taxon>Hyphomicrobiales</taxon>
        <taxon>Nitrobacteraceae</taxon>
        <taxon>Bradyrhizobium</taxon>
    </lineage>
</organism>
<comment type="caution">
    <text evidence="1">The sequence shown here is derived from an EMBL/GenBank/DDBJ whole genome shotgun (WGS) entry which is preliminary data.</text>
</comment>
<name>A0A4Y9NNJ6_9BRAD</name>
<dbReference type="GO" id="GO:0005829">
    <property type="term" value="C:cytosol"/>
    <property type="evidence" value="ECO:0007669"/>
    <property type="project" value="TreeGrafter"/>
</dbReference>
<dbReference type="SUPFAM" id="SSF55298">
    <property type="entry name" value="YjgF-like"/>
    <property type="match status" value="1"/>
</dbReference>
<dbReference type="EMBL" id="SPQS01000033">
    <property type="protein sequence ID" value="TFV68922.1"/>
    <property type="molecule type" value="Genomic_DNA"/>
</dbReference>
<dbReference type="Pfam" id="PF01042">
    <property type="entry name" value="Ribonuc_L-PSP"/>
    <property type="match status" value="1"/>
</dbReference>
<accession>A0A4Y9NNJ6</accession>
<evidence type="ECO:0000313" key="1">
    <source>
        <dbReference type="EMBL" id="TFV68922.1"/>
    </source>
</evidence>
<dbReference type="AlphaFoldDB" id="A0A4Y9NNJ6"/>
<sequence>MRKTVLEIPVDNPTFAASIGSYDKFGYSPAVRAGGLLFIAGQIGRRPDGKIGDTVAEQTELALQRTAEILRLEGLDMTDLVEVVSYHVDIQHNLEAFMAAKERYAVKPYPAWSIIGIDALTSPDFKIEIRSIAALRS</sequence>